<feature type="domain" description="AIG1-type G" evidence="5">
    <location>
        <begin position="5"/>
        <end position="213"/>
    </location>
</feature>
<dbReference type="AlphaFoldDB" id="A0AAV2HBV4"/>
<evidence type="ECO:0000259" key="5">
    <source>
        <dbReference type="PROSITE" id="PS51720"/>
    </source>
</evidence>
<keyword evidence="4" id="KW-0812">Transmembrane</keyword>
<sequence length="391" mass="43140">MAQVELSYNLMLLGKTGAGKSSTGNTLLDRKCFTSSISFNSSEDVAKKHCKAFKKYTLCVVDTPGVHDTHKPTGEIVKNLHDAMGLIPEGFNALIFVIKLGERCTEELLETIKVIKALFGDTNFSDVCIVALTNGEDAEKYNVNNQNIQEWLRRPENVRPGSDLETLLRECGYRAVLFYNNTPDKREESVEKLITCLPQQAPRYTNEHFQKCADERDAYMTSWGFPGQRANIQTQLSLLTATIEDTLKYDMTNVEPALSKINDLKKLLETESKGTDSLEDLKIQVTNIESEMSNLPEDADQRIEVIKNVEQKVNGMKNAGLFSSAFAVLSGCGTAINVGLAATRIVSGIPVFGIGIALGMVVVGSTAFAIYALVKAYKSTKSKKEDKEKLL</sequence>
<evidence type="ECO:0000256" key="4">
    <source>
        <dbReference type="SAM" id="Phobius"/>
    </source>
</evidence>
<protein>
    <recommendedName>
        <fullName evidence="5">AIG1-type G domain-containing protein</fullName>
    </recommendedName>
</protein>
<keyword evidence="4" id="KW-1133">Transmembrane helix</keyword>
<evidence type="ECO:0000256" key="3">
    <source>
        <dbReference type="ARBA" id="ARBA00023134"/>
    </source>
</evidence>
<dbReference type="Proteomes" id="UP001497497">
    <property type="component" value="Unassembled WGS sequence"/>
</dbReference>
<evidence type="ECO:0000256" key="1">
    <source>
        <dbReference type="ARBA" id="ARBA00008535"/>
    </source>
</evidence>
<dbReference type="Gene3D" id="3.40.50.300">
    <property type="entry name" value="P-loop containing nucleotide triphosphate hydrolases"/>
    <property type="match status" value="1"/>
</dbReference>
<keyword evidence="2" id="KW-0547">Nucleotide-binding</keyword>
<gene>
    <name evidence="6" type="ORF">GSLYS_00004389001</name>
</gene>
<keyword evidence="3" id="KW-0342">GTP-binding</keyword>
<dbReference type="PANTHER" id="PTHR10903:SF184">
    <property type="entry name" value="GTP-BINDING PROTEIN A"/>
    <property type="match status" value="1"/>
</dbReference>
<keyword evidence="7" id="KW-1185">Reference proteome</keyword>
<organism evidence="6 7">
    <name type="scientific">Lymnaea stagnalis</name>
    <name type="common">Great pond snail</name>
    <name type="synonym">Helix stagnalis</name>
    <dbReference type="NCBI Taxonomy" id="6523"/>
    <lineage>
        <taxon>Eukaryota</taxon>
        <taxon>Metazoa</taxon>
        <taxon>Spiralia</taxon>
        <taxon>Lophotrochozoa</taxon>
        <taxon>Mollusca</taxon>
        <taxon>Gastropoda</taxon>
        <taxon>Heterobranchia</taxon>
        <taxon>Euthyneura</taxon>
        <taxon>Panpulmonata</taxon>
        <taxon>Hygrophila</taxon>
        <taxon>Lymnaeoidea</taxon>
        <taxon>Lymnaeidae</taxon>
        <taxon>Lymnaea</taxon>
    </lineage>
</organism>
<dbReference type="Pfam" id="PF04548">
    <property type="entry name" value="AIG1"/>
    <property type="match status" value="1"/>
</dbReference>
<comment type="similarity">
    <text evidence="1">Belongs to the TRAFAC class TrmE-Era-EngA-EngB-Septin-like GTPase superfamily. AIG1/Toc34/Toc159-like paraseptin GTPase family. IAN subfamily.</text>
</comment>
<feature type="transmembrane region" description="Helical" evidence="4">
    <location>
        <begin position="321"/>
        <end position="343"/>
    </location>
</feature>
<feature type="transmembrane region" description="Helical" evidence="4">
    <location>
        <begin position="349"/>
        <end position="374"/>
    </location>
</feature>
<keyword evidence="4" id="KW-0472">Membrane</keyword>
<dbReference type="GO" id="GO:0005525">
    <property type="term" value="F:GTP binding"/>
    <property type="evidence" value="ECO:0007669"/>
    <property type="project" value="UniProtKB-KW"/>
</dbReference>
<dbReference type="PANTHER" id="PTHR10903">
    <property type="entry name" value="GTPASE, IMAP FAMILY MEMBER-RELATED"/>
    <property type="match status" value="1"/>
</dbReference>
<dbReference type="InterPro" id="IPR027417">
    <property type="entry name" value="P-loop_NTPase"/>
</dbReference>
<name>A0AAV2HBV4_LYMST</name>
<evidence type="ECO:0000313" key="7">
    <source>
        <dbReference type="Proteomes" id="UP001497497"/>
    </source>
</evidence>
<dbReference type="PROSITE" id="PS51720">
    <property type="entry name" value="G_AIG1"/>
    <property type="match status" value="1"/>
</dbReference>
<dbReference type="SUPFAM" id="SSF52540">
    <property type="entry name" value="P-loop containing nucleoside triphosphate hydrolases"/>
    <property type="match status" value="1"/>
</dbReference>
<evidence type="ECO:0000256" key="2">
    <source>
        <dbReference type="ARBA" id="ARBA00022741"/>
    </source>
</evidence>
<comment type="caution">
    <text evidence="6">The sequence shown here is derived from an EMBL/GenBank/DDBJ whole genome shotgun (WGS) entry which is preliminary data.</text>
</comment>
<dbReference type="InterPro" id="IPR045058">
    <property type="entry name" value="GIMA/IAN/Toc"/>
</dbReference>
<proteinExistence type="inferred from homology"/>
<dbReference type="InterPro" id="IPR006703">
    <property type="entry name" value="G_AIG1"/>
</dbReference>
<dbReference type="EMBL" id="CAXITT010000065">
    <property type="protein sequence ID" value="CAL1530256.1"/>
    <property type="molecule type" value="Genomic_DNA"/>
</dbReference>
<evidence type="ECO:0000313" key="6">
    <source>
        <dbReference type="EMBL" id="CAL1530256.1"/>
    </source>
</evidence>
<accession>A0AAV2HBV4</accession>
<reference evidence="6 7" key="1">
    <citation type="submission" date="2024-04" db="EMBL/GenBank/DDBJ databases">
        <authorList>
            <consortium name="Genoscope - CEA"/>
            <person name="William W."/>
        </authorList>
    </citation>
    <scope>NUCLEOTIDE SEQUENCE [LARGE SCALE GENOMIC DNA]</scope>
</reference>